<evidence type="ECO:0000313" key="3">
    <source>
        <dbReference type="EMBL" id="EPR42852.1"/>
    </source>
</evidence>
<dbReference type="InterPro" id="IPR002852">
    <property type="entry name" value="UPF0251"/>
</dbReference>
<comment type="caution">
    <text evidence="3">The sequence shown here is derived from an EMBL/GenBank/DDBJ whole genome shotgun (WGS) entry which is preliminary data.</text>
</comment>
<dbReference type="PANTHER" id="PTHR37478">
    <property type="match status" value="1"/>
</dbReference>
<dbReference type="AlphaFoldDB" id="S7U0K7"/>
<dbReference type="eggNOG" id="COG1342">
    <property type="taxonomic scope" value="Bacteria"/>
</dbReference>
<evidence type="ECO:0000256" key="1">
    <source>
        <dbReference type="ARBA" id="ARBA00009350"/>
    </source>
</evidence>
<proteinExistence type="inferred from homology"/>
<feature type="compositionally biased region" description="Basic residues" evidence="2">
    <location>
        <begin position="98"/>
        <end position="108"/>
    </location>
</feature>
<reference evidence="3 4" key="1">
    <citation type="journal article" date="2013" name="Genome Announc.">
        <title>Draft genome sequences for three mercury-methylating, sulfate-reducing bacteria.</title>
        <authorList>
            <person name="Brown S.D."/>
            <person name="Hurt R.A.Jr."/>
            <person name="Gilmour C.C."/>
            <person name="Elias D.A."/>
        </authorList>
    </citation>
    <scope>NUCLEOTIDE SEQUENCE [LARGE SCALE GENOMIC DNA]</scope>
    <source>
        <strain evidence="3 4">DSM 2059</strain>
    </source>
</reference>
<dbReference type="OrthoDB" id="280278at2"/>
<comment type="similarity">
    <text evidence="1">Belongs to the UPF0251 family.</text>
</comment>
<protein>
    <submittedName>
        <fullName evidence="3">Uncharacterized protein</fullName>
    </submittedName>
</protein>
<feature type="compositionally biased region" description="Gly residues" evidence="2">
    <location>
        <begin position="136"/>
        <end position="146"/>
    </location>
</feature>
<dbReference type="STRING" id="897.B2D07_13280"/>
<evidence type="ECO:0000256" key="2">
    <source>
        <dbReference type="SAM" id="MobiDB-lite"/>
    </source>
</evidence>
<name>S7U0K7_DESML</name>
<keyword evidence="4" id="KW-1185">Reference proteome</keyword>
<evidence type="ECO:0000313" key="4">
    <source>
        <dbReference type="Proteomes" id="UP000014977"/>
    </source>
</evidence>
<sequence>MPRPVKPRLVSEHPLVPSFGPMETLPTGEVHLSVEGMEALRLTDDEGMDQDGAAVLMGISRQTYGRILAEARHTVTHALLTGKVLRVGGGNYQLREGRGRHRRRCGRRGHSEAELRKGEACMPRGDGTGPDSRGPSGSGNGSCGRNGRGRGNEPENISGFGRKGRGGRTATTGRVDRDWGSQNES</sequence>
<dbReference type="Pfam" id="PF02001">
    <property type="entry name" value="DUF134"/>
    <property type="match status" value="1"/>
</dbReference>
<dbReference type="RefSeq" id="WP_020875887.1">
    <property type="nucleotide sequence ID" value="NZ_ATHJ01000063.1"/>
</dbReference>
<dbReference type="EMBL" id="ATHJ01000063">
    <property type="protein sequence ID" value="EPR42852.1"/>
    <property type="molecule type" value="Genomic_DNA"/>
</dbReference>
<organism evidence="3 4">
    <name type="scientific">Desulfococcus multivorans DSM 2059</name>
    <dbReference type="NCBI Taxonomy" id="1121405"/>
    <lineage>
        <taxon>Bacteria</taxon>
        <taxon>Pseudomonadati</taxon>
        <taxon>Thermodesulfobacteriota</taxon>
        <taxon>Desulfobacteria</taxon>
        <taxon>Desulfobacterales</taxon>
        <taxon>Desulfococcaceae</taxon>
        <taxon>Desulfococcus</taxon>
    </lineage>
</organism>
<dbReference type="PANTHER" id="PTHR37478:SF2">
    <property type="entry name" value="UPF0251 PROTEIN TK0562"/>
    <property type="match status" value="1"/>
</dbReference>
<dbReference type="Proteomes" id="UP000014977">
    <property type="component" value="Unassembled WGS sequence"/>
</dbReference>
<feature type="compositionally biased region" description="Basic and acidic residues" evidence="2">
    <location>
        <begin position="109"/>
        <end position="119"/>
    </location>
</feature>
<gene>
    <name evidence="3" type="ORF">dsmv_1503</name>
</gene>
<accession>S7U0K7</accession>
<feature type="compositionally biased region" description="Low complexity" evidence="2">
    <location>
        <begin position="123"/>
        <end position="135"/>
    </location>
</feature>
<feature type="region of interest" description="Disordered" evidence="2">
    <location>
        <begin position="97"/>
        <end position="185"/>
    </location>
</feature>